<keyword evidence="2" id="KW-1185">Reference proteome</keyword>
<dbReference type="Proteomes" id="UP000298284">
    <property type="component" value="Unassembled WGS sequence"/>
</dbReference>
<name>A0A4Z0MEI7_9BACT</name>
<dbReference type="EMBL" id="SRKZ01000008">
    <property type="protein sequence ID" value="TGD77625.1"/>
    <property type="molecule type" value="Genomic_DNA"/>
</dbReference>
<evidence type="ECO:0000313" key="1">
    <source>
        <dbReference type="EMBL" id="TGD77625.1"/>
    </source>
</evidence>
<dbReference type="RefSeq" id="WP_135532811.1">
    <property type="nucleotide sequence ID" value="NZ_SRKZ01000008.1"/>
</dbReference>
<reference evidence="1 2" key="1">
    <citation type="submission" date="2019-04" db="EMBL/GenBank/DDBJ databases">
        <authorList>
            <person name="Feng G."/>
            <person name="Zhang J."/>
            <person name="Zhu H."/>
        </authorList>
    </citation>
    <scope>NUCLEOTIDE SEQUENCE [LARGE SCALE GENOMIC DNA]</scope>
    <source>
        <strain evidence="1 2">JCM 19491</strain>
    </source>
</reference>
<gene>
    <name evidence="1" type="ORF">EU557_22890</name>
</gene>
<comment type="caution">
    <text evidence="1">The sequence shown here is derived from an EMBL/GenBank/DDBJ whole genome shotgun (WGS) entry which is preliminary data.</text>
</comment>
<accession>A0A4Z0MEI7</accession>
<protein>
    <submittedName>
        <fullName evidence="1">Uncharacterized protein</fullName>
    </submittedName>
</protein>
<dbReference type="AlphaFoldDB" id="A0A4Z0MEI7"/>
<proteinExistence type="predicted"/>
<organism evidence="1 2">
    <name type="scientific">Hymenobacter wooponensis</name>
    <dbReference type="NCBI Taxonomy" id="1525360"/>
    <lineage>
        <taxon>Bacteria</taxon>
        <taxon>Pseudomonadati</taxon>
        <taxon>Bacteroidota</taxon>
        <taxon>Cytophagia</taxon>
        <taxon>Cytophagales</taxon>
        <taxon>Hymenobacteraceae</taxon>
        <taxon>Hymenobacter</taxon>
    </lineage>
</organism>
<sequence length="78" mass="8948">MRIEEAQFQKGKIKKPAGAIYKALVEKYLLEDYTVASKPRSGIKKEAAKTTERKLEVAFRISEVREMYANPGPYAQRQ</sequence>
<evidence type="ECO:0000313" key="2">
    <source>
        <dbReference type="Proteomes" id="UP000298284"/>
    </source>
</evidence>